<comment type="caution">
    <text evidence="1">The sequence shown here is derived from an EMBL/GenBank/DDBJ whole genome shotgun (WGS) entry which is preliminary data.</text>
</comment>
<evidence type="ECO:0000313" key="1">
    <source>
        <dbReference type="EMBL" id="RRT31677.1"/>
    </source>
</evidence>
<gene>
    <name evidence="1" type="ORF">B296_00054675</name>
</gene>
<sequence length="104" mass="12138">MLVFPILLAHGKPYKHAFAKKYDGHKLCSKSRAESGFFRFFMHYLGNSKYWPITMYWPMVSHMSIVSRKNKMVINFMQSHVSIGFSCTISEIQNSGQSQRISPW</sequence>
<accession>A0A426WWK0</accession>
<proteinExistence type="predicted"/>
<protein>
    <submittedName>
        <fullName evidence="1">Uncharacterized protein</fullName>
    </submittedName>
</protein>
<organism evidence="1 2">
    <name type="scientific">Ensete ventricosum</name>
    <name type="common">Abyssinian banana</name>
    <name type="synonym">Musa ensete</name>
    <dbReference type="NCBI Taxonomy" id="4639"/>
    <lineage>
        <taxon>Eukaryota</taxon>
        <taxon>Viridiplantae</taxon>
        <taxon>Streptophyta</taxon>
        <taxon>Embryophyta</taxon>
        <taxon>Tracheophyta</taxon>
        <taxon>Spermatophyta</taxon>
        <taxon>Magnoliopsida</taxon>
        <taxon>Liliopsida</taxon>
        <taxon>Zingiberales</taxon>
        <taxon>Musaceae</taxon>
        <taxon>Ensete</taxon>
    </lineage>
</organism>
<reference evidence="1 2" key="1">
    <citation type="journal article" date="2014" name="Agronomy (Basel)">
        <title>A Draft Genome Sequence for Ensete ventricosum, the Drought-Tolerant Tree Against Hunger.</title>
        <authorList>
            <person name="Harrison J."/>
            <person name="Moore K.A."/>
            <person name="Paszkiewicz K."/>
            <person name="Jones T."/>
            <person name="Grant M."/>
            <person name="Ambacheew D."/>
            <person name="Muzemil S."/>
            <person name="Studholme D.J."/>
        </authorList>
    </citation>
    <scope>NUCLEOTIDE SEQUENCE [LARGE SCALE GENOMIC DNA]</scope>
</reference>
<evidence type="ECO:0000313" key="2">
    <source>
        <dbReference type="Proteomes" id="UP000287651"/>
    </source>
</evidence>
<dbReference type="AlphaFoldDB" id="A0A426WWK0"/>
<dbReference type="Proteomes" id="UP000287651">
    <property type="component" value="Unassembled WGS sequence"/>
</dbReference>
<dbReference type="EMBL" id="AMZH03036971">
    <property type="protein sequence ID" value="RRT31677.1"/>
    <property type="molecule type" value="Genomic_DNA"/>
</dbReference>
<name>A0A426WWK0_ENSVE</name>